<evidence type="ECO:0000256" key="11">
    <source>
        <dbReference type="ARBA" id="ARBA00023180"/>
    </source>
</evidence>
<evidence type="ECO:0000313" key="15">
    <source>
        <dbReference type="EMBL" id="KAF7849551.1"/>
    </source>
</evidence>
<comment type="subcellular location">
    <subcellularLocation>
        <location evidence="1">Membrane</location>
        <topology evidence="1">Single-pass type I membrane protein</topology>
    </subcellularLocation>
</comment>
<dbReference type="GO" id="GO:0004674">
    <property type="term" value="F:protein serine/threonine kinase activity"/>
    <property type="evidence" value="ECO:0007669"/>
    <property type="project" value="UniProtKB-KW"/>
</dbReference>
<evidence type="ECO:0000256" key="2">
    <source>
        <dbReference type="ARBA" id="ARBA00022527"/>
    </source>
</evidence>
<reference evidence="15" key="1">
    <citation type="submission" date="2020-05" db="EMBL/GenBank/DDBJ databases">
        <title>WGS assembly of Corymbia citriodora subspecies variegata.</title>
        <authorList>
            <person name="Barry K."/>
            <person name="Hundley H."/>
            <person name="Shu S."/>
            <person name="Jenkins J."/>
            <person name="Grimwood J."/>
            <person name="Baten A."/>
        </authorList>
    </citation>
    <scope>NUCLEOTIDE SEQUENCE</scope>
    <source>
        <strain evidence="15">CV2-018</strain>
    </source>
</reference>
<dbReference type="InterPro" id="IPR025287">
    <property type="entry name" value="WAK_GUB"/>
</dbReference>
<dbReference type="PANTHER" id="PTHR27009">
    <property type="entry name" value="RUST RESISTANCE KINASE LR10-RELATED"/>
    <property type="match status" value="1"/>
</dbReference>
<dbReference type="Pfam" id="PF13947">
    <property type="entry name" value="GUB_WAK_bind"/>
    <property type="match status" value="1"/>
</dbReference>
<comment type="caution">
    <text evidence="15">The sequence shown here is derived from an EMBL/GenBank/DDBJ whole genome shotgun (WGS) entry which is preliminary data.</text>
</comment>
<keyword evidence="7" id="KW-0418">Kinase</keyword>
<accession>A0A8T0CPG5</accession>
<dbReference type="SUPFAM" id="SSF56112">
    <property type="entry name" value="Protein kinase-like (PK-like)"/>
    <property type="match status" value="1"/>
</dbReference>
<keyword evidence="4 12" id="KW-0812">Transmembrane</keyword>
<proteinExistence type="predicted"/>
<dbReference type="InterPro" id="IPR000719">
    <property type="entry name" value="Prot_kinase_dom"/>
</dbReference>
<dbReference type="GO" id="GO:0016020">
    <property type="term" value="C:membrane"/>
    <property type="evidence" value="ECO:0007669"/>
    <property type="project" value="UniProtKB-SubCell"/>
</dbReference>
<name>A0A8T0CPG5_CORYI</name>
<dbReference type="PROSITE" id="PS50011">
    <property type="entry name" value="PROTEIN_KINASE_DOM"/>
    <property type="match status" value="1"/>
</dbReference>
<evidence type="ECO:0000256" key="1">
    <source>
        <dbReference type="ARBA" id="ARBA00004479"/>
    </source>
</evidence>
<evidence type="ECO:0000256" key="7">
    <source>
        <dbReference type="ARBA" id="ARBA00022777"/>
    </source>
</evidence>
<dbReference type="EMBL" id="MU089751">
    <property type="protein sequence ID" value="KAF7849551.1"/>
    <property type="molecule type" value="Genomic_DNA"/>
</dbReference>
<dbReference type="OrthoDB" id="544400at2759"/>
<protein>
    <recommendedName>
        <fullName evidence="14">Protein kinase domain-containing protein</fullName>
    </recommendedName>
</protein>
<dbReference type="Gene3D" id="3.30.200.20">
    <property type="entry name" value="Phosphorylase Kinase, domain 1"/>
    <property type="match status" value="1"/>
</dbReference>
<dbReference type="AlphaFoldDB" id="A0A8T0CPG5"/>
<evidence type="ECO:0000256" key="5">
    <source>
        <dbReference type="ARBA" id="ARBA00022729"/>
    </source>
</evidence>
<dbReference type="SMART" id="SM00220">
    <property type="entry name" value="S_TKc"/>
    <property type="match status" value="1"/>
</dbReference>
<keyword evidence="10 12" id="KW-0472">Membrane</keyword>
<evidence type="ECO:0000256" key="13">
    <source>
        <dbReference type="SAM" id="SignalP"/>
    </source>
</evidence>
<dbReference type="GO" id="GO:0005524">
    <property type="term" value="F:ATP binding"/>
    <property type="evidence" value="ECO:0007669"/>
    <property type="project" value="UniProtKB-KW"/>
</dbReference>
<dbReference type="InterPro" id="IPR011009">
    <property type="entry name" value="Kinase-like_dom_sf"/>
</dbReference>
<feature type="chain" id="PRO_5035842568" description="Protein kinase domain-containing protein" evidence="13">
    <location>
        <begin position="23"/>
        <end position="637"/>
    </location>
</feature>
<evidence type="ECO:0000256" key="9">
    <source>
        <dbReference type="ARBA" id="ARBA00022989"/>
    </source>
</evidence>
<evidence type="ECO:0000256" key="3">
    <source>
        <dbReference type="ARBA" id="ARBA00022679"/>
    </source>
</evidence>
<evidence type="ECO:0000256" key="4">
    <source>
        <dbReference type="ARBA" id="ARBA00022692"/>
    </source>
</evidence>
<keyword evidence="11" id="KW-0325">Glycoprotein</keyword>
<gene>
    <name evidence="15" type="ORF">BT93_L0654</name>
</gene>
<keyword evidence="8" id="KW-0067">ATP-binding</keyword>
<evidence type="ECO:0000256" key="10">
    <source>
        <dbReference type="ARBA" id="ARBA00023136"/>
    </source>
</evidence>
<keyword evidence="3" id="KW-0808">Transferase</keyword>
<keyword evidence="5 13" id="KW-0732">Signal</keyword>
<dbReference type="Gene3D" id="1.10.510.10">
    <property type="entry name" value="Transferase(Phosphotransferase) domain 1"/>
    <property type="match status" value="1"/>
</dbReference>
<sequence length="637" mass="72023">MGQDQLLALFHLLLLHQCFSMAVENNQCTTSCDEIADISYPFRLRNDSKACDLSGFELACINNRTILNLNSSSYFVHSINYTQQTMRVADAGLQEGNYSSLPLRSFSSSDFPDIQGSVYFSYSGDPRYINYSNTYPRPIMIVGCTKAIDSPLYINASLCLDGLQFSNSSNTRRRVYAVIDAIISSVETSCTIELVAAIPYWANYSDLRYYAQIHEQMVYGFTLWWSPLWKDLICRIFNLPSPIGIDLYLDVMLWPFGIALACMVVKFILGAPCVMIFLIRTWRIRHLAMNQNVEEFLQSNNNFLPIRYSYLDIKKITSGLKDKLGEGGYGSVFKGRLRSGHEVADFINEVATIGRIHHVNVVSLIGYCFEGSKQALLYDFMHNGSLDKHIFLRAEGTTLDCKEVYKIALGVARGIEYLHRGCEIQILHFDIKSHNILLDRNFTPKVSDFGLARLYPTGRNTVSLTTARGTLGYMAPELVYKNLGGISYKADVYSFGKLLMEMASGRKNWEMVAECSSQTYFPLWVHDQLSEGLAIPVEEFSEEDRRIAKKMIVVALWCIQLIPSDRPSMCKVLKMLEGEVDDLQIPPRPLFYPPEASIGDDGTWTHKGNDIESTLSTSAITYEDSHLEYISTSIIQA</sequence>
<evidence type="ECO:0000256" key="8">
    <source>
        <dbReference type="ARBA" id="ARBA00022840"/>
    </source>
</evidence>
<keyword evidence="2" id="KW-0723">Serine/threonine-protein kinase</keyword>
<dbReference type="GO" id="GO:0030247">
    <property type="term" value="F:polysaccharide binding"/>
    <property type="evidence" value="ECO:0007669"/>
    <property type="project" value="InterPro"/>
</dbReference>
<dbReference type="InterPro" id="IPR045874">
    <property type="entry name" value="LRK10/LRL21-25-like"/>
</dbReference>
<keyword evidence="16" id="KW-1185">Reference proteome</keyword>
<dbReference type="Gramene" id="rna-gnl|WGS:JABURB|Cocit.L0654.1">
    <property type="protein sequence ID" value="cds-KAF7849551.1"/>
    <property type="gene ID" value="gene-BT93_L0654"/>
</dbReference>
<feature type="transmembrane region" description="Helical" evidence="12">
    <location>
        <begin position="252"/>
        <end position="279"/>
    </location>
</feature>
<evidence type="ECO:0000256" key="6">
    <source>
        <dbReference type="ARBA" id="ARBA00022741"/>
    </source>
</evidence>
<dbReference type="FunFam" id="1.10.510.10:FF:000590">
    <property type="entry name" value="PR5-like receptor kinase"/>
    <property type="match status" value="1"/>
</dbReference>
<dbReference type="PROSITE" id="PS00108">
    <property type="entry name" value="PROTEIN_KINASE_ST"/>
    <property type="match status" value="1"/>
</dbReference>
<evidence type="ECO:0000259" key="14">
    <source>
        <dbReference type="PROSITE" id="PS50011"/>
    </source>
</evidence>
<organism evidence="15 16">
    <name type="scientific">Corymbia citriodora subsp. variegata</name>
    <dbReference type="NCBI Taxonomy" id="360336"/>
    <lineage>
        <taxon>Eukaryota</taxon>
        <taxon>Viridiplantae</taxon>
        <taxon>Streptophyta</taxon>
        <taxon>Embryophyta</taxon>
        <taxon>Tracheophyta</taxon>
        <taxon>Spermatophyta</taxon>
        <taxon>Magnoliopsida</taxon>
        <taxon>eudicotyledons</taxon>
        <taxon>Gunneridae</taxon>
        <taxon>Pentapetalae</taxon>
        <taxon>rosids</taxon>
        <taxon>malvids</taxon>
        <taxon>Myrtales</taxon>
        <taxon>Myrtaceae</taxon>
        <taxon>Myrtoideae</taxon>
        <taxon>Eucalypteae</taxon>
        <taxon>Corymbia</taxon>
    </lineage>
</organism>
<keyword evidence="6" id="KW-0547">Nucleotide-binding</keyword>
<evidence type="ECO:0000256" key="12">
    <source>
        <dbReference type="SAM" id="Phobius"/>
    </source>
</evidence>
<dbReference type="Pfam" id="PF00069">
    <property type="entry name" value="Pkinase"/>
    <property type="match status" value="1"/>
</dbReference>
<feature type="signal peptide" evidence="13">
    <location>
        <begin position="1"/>
        <end position="22"/>
    </location>
</feature>
<dbReference type="InterPro" id="IPR008271">
    <property type="entry name" value="Ser/Thr_kinase_AS"/>
</dbReference>
<dbReference type="Proteomes" id="UP000806378">
    <property type="component" value="Unassembled WGS sequence"/>
</dbReference>
<evidence type="ECO:0000313" key="16">
    <source>
        <dbReference type="Proteomes" id="UP000806378"/>
    </source>
</evidence>
<keyword evidence="9 12" id="KW-1133">Transmembrane helix</keyword>
<feature type="domain" description="Protein kinase" evidence="14">
    <location>
        <begin position="318"/>
        <end position="591"/>
    </location>
</feature>